<dbReference type="Proteomes" id="UP000008021">
    <property type="component" value="Chromosome 3"/>
</dbReference>
<name>A0A0E0CYS9_9ORYZ</name>
<dbReference type="Gramene" id="OMERI03G11760.1">
    <property type="protein sequence ID" value="OMERI03G11760.1"/>
    <property type="gene ID" value="OMERI03G11760"/>
</dbReference>
<proteinExistence type="predicted"/>
<evidence type="ECO:0000313" key="3">
    <source>
        <dbReference type="Proteomes" id="UP000008021"/>
    </source>
</evidence>
<protein>
    <submittedName>
        <fullName evidence="2">Uncharacterized protein</fullName>
    </submittedName>
</protein>
<evidence type="ECO:0000256" key="1">
    <source>
        <dbReference type="SAM" id="MobiDB-lite"/>
    </source>
</evidence>
<organism evidence="2">
    <name type="scientific">Oryza meridionalis</name>
    <dbReference type="NCBI Taxonomy" id="40149"/>
    <lineage>
        <taxon>Eukaryota</taxon>
        <taxon>Viridiplantae</taxon>
        <taxon>Streptophyta</taxon>
        <taxon>Embryophyta</taxon>
        <taxon>Tracheophyta</taxon>
        <taxon>Spermatophyta</taxon>
        <taxon>Magnoliopsida</taxon>
        <taxon>Liliopsida</taxon>
        <taxon>Poales</taxon>
        <taxon>Poaceae</taxon>
        <taxon>BOP clade</taxon>
        <taxon>Oryzoideae</taxon>
        <taxon>Oryzeae</taxon>
        <taxon>Oryzinae</taxon>
        <taxon>Oryza</taxon>
    </lineage>
</organism>
<feature type="compositionally biased region" description="Gly residues" evidence="1">
    <location>
        <begin position="1"/>
        <end position="13"/>
    </location>
</feature>
<reference evidence="2" key="1">
    <citation type="submission" date="2015-04" db="UniProtKB">
        <authorList>
            <consortium name="EnsemblPlants"/>
        </authorList>
    </citation>
    <scope>IDENTIFICATION</scope>
</reference>
<dbReference type="HOGENOM" id="CLU_2389866_0_0_1"/>
<accession>A0A0E0CYS9</accession>
<reference evidence="2" key="2">
    <citation type="submission" date="2018-05" db="EMBL/GenBank/DDBJ databases">
        <title>OmerRS3 (Oryza meridionalis Reference Sequence Version 3).</title>
        <authorList>
            <person name="Zhang J."/>
            <person name="Kudrna D."/>
            <person name="Lee S."/>
            <person name="Talag J."/>
            <person name="Welchert J."/>
            <person name="Wing R.A."/>
        </authorList>
    </citation>
    <scope>NUCLEOTIDE SEQUENCE [LARGE SCALE GENOMIC DNA]</scope>
    <source>
        <strain evidence="2">cv. OR44</strain>
    </source>
</reference>
<feature type="region of interest" description="Disordered" evidence="1">
    <location>
        <begin position="1"/>
        <end position="59"/>
    </location>
</feature>
<feature type="compositionally biased region" description="Basic and acidic residues" evidence="1">
    <location>
        <begin position="23"/>
        <end position="33"/>
    </location>
</feature>
<dbReference type="AlphaFoldDB" id="A0A0E0CYS9"/>
<keyword evidence="3" id="KW-1185">Reference proteome</keyword>
<dbReference type="EnsemblPlants" id="OMERI03G11760.1">
    <property type="protein sequence ID" value="OMERI03G11760.1"/>
    <property type="gene ID" value="OMERI03G11760"/>
</dbReference>
<evidence type="ECO:0000313" key="2">
    <source>
        <dbReference type="EnsemblPlants" id="OMERI03G11760.1"/>
    </source>
</evidence>
<sequence length="94" mass="9792">MVEGQRGLGGGRGSTQSLSGDGFPRENGPHDPNEAYMGGRGEPFPRPPRMVLPDSLGGAGFSTVHARVARPGENKAAYRVAHAAGHDTSIAINR</sequence>